<accession>A0A2N9YBQ7</accession>
<reference evidence="2" key="1">
    <citation type="submission" date="2016-12" db="EMBL/GenBank/DDBJ databases">
        <title>Complete Genome Sequence of Beggiatoa leptomitiformis D-401.</title>
        <authorList>
            <person name="Fomenkov A."/>
            <person name="Vincze T."/>
            <person name="Grabovich M."/>
            <person name="Anton B.P."/>
            <person name="Dubinina G."/>
            <person name="Orlova M."/>
            <person name="Belousova E."/>
            <person name="Roberts R.J."/>
        </authorList>
    </citation>
    <scope>NUCLEOTIDE SEQUENCE [LARGE SCALE GENOMIC DNA]</scope>
    <source>
        <strain evidence="2">D-401</strain>
    </source>
</reference>
<dbReference type="AlphaFoldDB" id="A0A2N9YBQ7"/>
<gene>
    <name evidence="1" type="ORF">BLE401_03750</name>
</gene>
<proteinExistence type="predicted"/>
<protein>
    <submittedName>
        <fullName evidence="1">Uncharacterized protein</fullName>
    </submittedName>
</protein>
<sequence>MLNSKPLHCSQTESSQGEAFSSPLFPVTILANTPQANGYVLLCLAIPPEIPLLENNYLLFIKLDNILPVMRVNPAQQTLDVLCSANAALYQIGTQYVATLLHKPFIVFQSPITLLIAENNYIASLVFLVNRLRVQQQAQTMVCFLTAEAAFPFKPRPSQIFLPAMPDGVIAAMPLLDDWGVVSRLAHEDDLVGCYAGHIVALIRHYLTTQAPENISIQAIVSPTRARAIHALIDEYPIQAIHTTVIDSV</sequence>
<evidence type="ECO:0000313" key="1">
    <source>
        <dbReference type="EMBL" id="AUI67903.1"/>
    </source>
</evidence>
<dbReference type="OrthoDB" id="9796486at2"/>
<dbReference type="Proteomes" id="UP000234271">
    <property type="component" value="Chromosome"/>
</dbReference>
<dbReference type="EMBL" id="CP018889">
    <property type="protein sequence ID" value="AUI67903.1"/>
    <property type="molecule type" value="Genomic_DNA"/>
</dbReference>
<name>A0A2N9YBQ7_9GAMM</name>
<organism evidence="1 2">
    <name type="scientific">Beggiatoa leptomitoformis</name>
    <dbReference type="NCBI Taxonomy" id="288004"/>
    <lineage>
        <taxon>Bacteria</taxon>
        <taxon>Pseudomonadati</taxon>
        <taxon>Pseudomonadota</taxon>
        <taxon>Gammaproteobacteria</taxon>
        <taxon>Thiotrichales</taxon>
        <taxon>Thiotrichaceae</taxon>
        <taxon>Beggiatoa</taxon>
    </lineage>
</organism>
<keyword evidence="2" id="KW-1185">Reference proteome</keyword>
<evidence type="ECO:0000313" key="2">
    <source>
        <dbReference type="Proteomes" id="UP000234271"/>
    </source>
</evidence>
<dbReference type="RefSeq" id="WP_062148408.1">
    <property type="nucleotide sequence ID" value="NZ_CP012373.2"/>
</dbReference>